<evidence type="ECO:0000313" key="4">
    <source>
        <dbReference type="EMBL" id="MBF5056242.1"/>
    </source>
</evidence>
<keyword evidence="5" id="KW-1185">Reference proteome</keyword>
<feature type="chain" id="PRO_5045017263" description="Outer membrane lipoprotein Blc" evidence="2">
    <location>
        <begin position="24"/>
        <end position="192"/>
    </location>
</feature>
<keyword evidence="2 4" id="KW-0449">Lipoprotein</keyword>
<dbReference type="InterPro" id="IPR012674">
    <property type="entry name" value="Calycin"/>
</dbReference>
<dbReference type="Gene3D" id="2.40.128.20">
    <property type="match status" value="1"/>
</dbReference>
<keyword evidence="2" id="KW-0446">Lipid-binding</keyword>
<protein>
    <recommendedName>
        <fullName evidence="2">Outer membrane lipoprotein Blc</fullName>
    </recommendedName>
</protein>
<dbReference type="CDD" id="cd19438">
    <property type="entry name" value="lipocalin_Blc-like"/>
    <property type="match status" value="1"/>
</dbReference>
<comment type="subcellular location">
    <subcellularLocation>
        <location evidence="2">Cell outer membrane</location>
    </subcellularLocation>
</comment>
<evidence type="ECO:0000256" key="1">
    <source>
        <dbReference type="ARBA" id="ARBA00006889"/>
    </source>
</evidence>
<dbReference type="Pfam" id="PF08212">
    <property type="entry name" value="Lipocalin_2"/>
    <property type="match status" value="1"/>
</dbReference>
<dbReference type="Proteomes" id="UP000662703">
    <property type="component" value="Unassembled WGS sequence"/>
</dbReference>
<keyword evidence="2" id="KW-0998">Cell outer membrane</keyword>
<feature type="domain" description="Lipocalin/cytosolic fatty-acid binding" evidence="3">
    <location>
        <begin position="35"/>
        <end position="179"/>
    </location>
</feature>
<dbReference type="InterPro" id="IPR022271">
    <property type="entry name" value="Lipocalin_ApoD"/>
</dbReference>
<dbReference type="PROSITE" id="PS51257">
    <property type="entry name" value="PROKAR_LIPOPROTEIN"/>
    <property type="match status" value="1"/>
</dbReference>
<dbReference type="InterPro" id="IPR002446">
    <property type="entry name" value="Lipocalin_bac"/>
</dbReference>
<sequence length="192" mass="21530">MRFPIPRAAVGGVVLALLLSACGGGDRPLATVDRVDLQRYAGTWYEIARLPQWFQRGCYNSTATYQPMDNGGLKVINRCQREDGPSVAEGEARVVPDSGNAKLKVRFDNWFSRLLPRIAEGNYWIIALDKDYRTVVIGEPGREYLWILARDPRLPEDQYQALLEGAREKGFPVDELKRNRDLVPASPAPVEG</sequence>
<dbReference type="InterPro" id="IPR047202">
    <property type="entry name" value="Lipocalin_Blc-like_dom"/>
</dbReference>
<dbReference type="PANTHER" id="PTHR10612:SF34">
    <property type="entry name" value="APOLIPOPROTEIN D"/>
    <property type="match status" value="1"/>
</dbReference>
<evidence type="ECO:0000313" key="5">
    <source>
        <dbReference type="Proteomes" id="UP000662703"/>
    </source>
</evidence>
<name>A0ABS0ARI9_9GAMM</name>
<gene>
    <name evidence="4" type="ORF">Y5W_01536</name>
</gene>
<dbReference type="EMBL" id="ARXX01000019">
    <property type="protein sequence ID" value="MBF5056242.1"/>
    <property type="molecule type" value="Genomic_DNA"/>
</dbReference>
<feature type="signal peptide" evidence="2">
    <location>
        <begin position="1"/>
        <end position="23"/>
    </location>
</feature>
<comment type="caution">
    <text evidence="4">The sequence shown here is derived from an EMBL/GenBank/DDBJ whole genome shotgun (WGS) entry which is preliminary data.</text>
</comment>
<dbReference type="InterPro" id="IPR022272">
    <property type="entry name" value="Lipocalin_CS"/>
</dbReference>
<dbReference type="PANTHER" id="PTHR10612">
    <property type="entry name" value="APOLIPOPROTEIN D"/>
    <property type="match status" value="1"/>
</dbReference>
<comment type="function">
    <text evidence="2">Involved in the storage or transport of lipids necessary for membrane maintenance under stressful conditions. Displays a binding preference for lysophospholipids.</text>
</comment>
<keyword evidence="2" id="KW-0732">Signal</keyword>
<accession>A0ABS0ARI9</accession>
<dbReference type="InterPro" id="IPR000566">
    <property type="entry name" value="Lipocln_cytosolic_FA-bd_dom"/>
</dbReference>
<comment type="subunit">
    <text evidence="2">Homodimer.</text>
</comment>
<dbReference type="PROSITE" id="PS00213">
    <property type="entry name" value="LIPOCALIN"/>
    <property type="match status" value="1"/>
</dbReference>
<dbReference type="SUPFAM" id="SSF50814">
    <property type="entry name" value="Lipocalins"/>
    <property type="match status" value="1"/>
</dbReference>
<reference evidence="4 5" key="1">
    <citation type="submission" date="2012-09" db="EMBL/GenBank/DDBJ databases">
        <title>Genome Sequence of alkane-degrading Bacterium Alcanivorax sp. 521-1.</title>
        <authorList>
            <person name="Lai Q."/>
            <person name="Shao Z."/>
        </authorList>
    </citation>
    <scope>NUCLEOTIDE SEQUENCE [LARGE SCALE GENOMIC DNA]</scope>
    <source>
        <strain evidence="4 5">521-1</strain>
    </source>
</reference>
<dbReference type="PRINTS" id="PR01171">
    <property type="entry name" value="BCTLIPOCALIN"/>
</dbReference>
<proteinExistence type="inferred from homology"/>
<organism evidence="4 5">
    <name type="scientific">Alloalcanivorax profundimaris</name>
    <dbReference type="NCBI Taxonomy" id="2735259"/>
    <lineage>
        <taxon>Bacteria</taxon>
        <taxon>Pseudomonadati</taxon>
        <taxon>Pseudomonadota</taxon>
        <taxon>Gammaproteobacteria</taxon>
        <taxon>Oceanospirillales</taxon>
        <taxon>Alcanivoracaceae</taxon>
        <taxon>Alloalcanivorax</taxon>
    </lineage>
</organism>
<dbReference type="PIRSF" id="PIRSF036893">
    <property type="entry name" value="Lipocalin_ApoD"/>
    <property type="match status" value="1"/>
</dbReference>
<keyword evidence="2" id="KW-0472">Membrane</keyword>
<dbReference type="RefSeq" id="WP_194864778.1">
    <property type="nucleotide sequence ID" value="NZ_ARXX01000019.1"/>
</dbReference>
<comment type="similarity">
    <text evidence="1 2">Belongs to the calycin superfamily. Lipocalin family.</text>
</comment>
<evidence type="ECO:0000259" key="3">
    <source>
        <dbReference type="Pfam" id="PF08212"/>
    </source>
</evidence>
<evidence type="ECO:0000256" key="2">
    <source>
        <dbReference type="PIRNR" id="PIRNR036893"/>
    </source>
</evidence>